<dbReference type="Gene3D" id="3.90.1300.10">
    <property type="entry name" value="Amidase signature (AS) domain"/>
    <property type="match status" value="3"/>
</dbReference>
<evidence type="ECO:0000313" key="3">
    <source>
        <dbReference type="EMBL" id="PIO96537.1"/>
    </source>
</evidence>
<proteinExistence type="predicted"/>
<accession>A0A2G9WPA5</accession>
<dbReference type="SUPFAM" id="SSF75304">
    <property type="entry name" value="Amidase signature (AS) enzymes"/>
    <property type="match status" value="1"/>
</dbReference>
<dbReference type="AlphaFoldDB" id="A0A2G9WPA5"/>
<feature type="domain" description="Amidase" evidence="2">
    <location>
        <begin position="146"/>
        <end position="216"/>
    </location>
</feature>
<dbReference type="OrthoDB" id="9811471at2"/>
<dbReference type="InterPro" id="IPR036928">
    <property type="entry name" value="AS_sf"/>
</dbReference>
<dbReference type="EMBL" id="NQVN01000031">
    <property type="protein sequence ID" value="PIO96537.1"/>
    <property type="molecule type" value="Genomic_DNA"/>
</dbReference>
<comment type="caution">
    <text evidence="3">The sequence shown here is derived from an EMBL/GenBank/DDBJ whole genome shotgun (WGS) entry which is preliminary data.</text>
</comment>
<keyword evidence="4" id="KW-1185">Reference proteome</keyword>
<feature type="compositionally biased region" description="Pro residues" evidence="1">
    <location>
        <begin position="475"/>
        <end position="484"/>
    </location>
</feature>
<protein>
    <recommendedName>
        <fullName evidence="2">Amidase domain-containing protein</fullName>
    </recommendedName>
</protein>
<name>A0A2G9WPA5_9HYPH</name>
<organism evidence="3 4">
    <name type="scientific">Pleomorphomonas carboxyditropha</name>
    <dbReference type="NCBI Taxonomy" id="2023338"/>
    <lineage>
        <taxon>Bacteria</taxon>
        <taxon>Pseudomonadati</taxon>
        <taxon>Pseudomonadota</taxon>
        <taxon>Alphaproteobacteria</taxon>
        <taxon>Hyphomicrobiales</taxon>
        <taxon>Pleomorphomonadaceae</taxon>
        <taxon>Pleomorphomonas</taxon>
    </lineage>
</organism>
<feature type="region of interest" description="Disordered" evidence="1">
    <location>
        <begin position="465"/>
        <end position="484"/>
    </location>
</feature>
<gene>
    <name evidence="3" type="ORF">CJ014_24890</name>
</gene>
<evidence type="ECO:0000259" key="2">
    <source>
        <dbReference type="Pfam" id="PF01425"/>
    </source>
</evidence>
<evidence type="ECO:0000313" key="4">
    <source>
        <dbReference type="Proteomes" id="UP000231070"/>
    </source>
</evidence>
<dbReference type="GO" id="GO:0003824">
    <property type="term" value="F:catalytic activity"/>
    <property type="evidence" value="ECO:0007669"/>
    <property type="project" value="InterPro"/>
</dbReference>
<dbReference type="Pfam" id="PF01425">
    <property type="entry name" value="Amidase"/>
    <property type="match status" value="1"/>
</dbReference>
<dbReference type="InterPro" id="IPR000120">
    <property type="entry name" value="Amidase"/>
</dbReference>
<reference evidence="3 4" key="1">
    <citation type="submission" date="2017-08" db="EMBL/GenBank/DDBJ databases">
        <title>Pleomorphomonas carboxidotrophicus sp. nov., a new mesophilic hydrogenogenic carboxidotroph.</title>
        <authorList>
            <person name="Esquivel-Elizondo S."/>
            <person name="Krajmalnik-Brown R."/>
            <person name="Maldonado J."/>
        </authorList>
    </citation>
    <scope>NUCLEOTIDE SEQUENCE [LARGE SCALE GENOMIC DNA]</scope>
    <source>
        <strain evidence="3 4">SVCO-16</strain>
    </source>
</reference>
<dbReference type="Proteomes" id="UP000231070">
    <property type="component" value="Unassembled WGS sequence"/>
</dbReference>
<dbReference type="PANTHER" id="PTHR11895">
    <property type="entry name" value="TRANSAMIDASE"/>
    <property type="match status" value="1"/>
</dbReference>
<evidence type="ECO:0000256" key="1">
    <source>
        <dbReference type="SAM" id="MobiDB-lite"/>
    </source>
</evidence>
<dbReference type="InterPro" id="IPR023631">
    <property type="entry name" value="Amidase_dom"/>
</dbReference>
<sequence length="484" mass="50891">MTGPIPWETGRLYSAGSPVCTACLHWQKRFHCGMNDFYTEWNTRRTHESYEGFCRYVGPAARHAEKIKTLTAGQRRCYQPKSAFGRGRLANGQYRGGVPMSASLLTLGGLRARFGREPECLLDVADDIAARFATSGDACVRAPLEEAARDLLARCPEPSDLPLWGVPYVVGANVDVVGLPTSMGVPALDFQPDCDAVVVERLRAAGALLVGKVPVDPVGPEASAGAAASVAAGLAAFGIANDRGTASAAARFGVAAIEPTRGLVSTEGLFAIAPELDGIAIFAADVTGGTIVRCFIEKASGIDERLIPPARLGLFGDSASLPARDVANRLGLSTVTADDAPFAEFAALMDDDVWLAPRLDDIAVIFAELPELFPPHLRGRLARAFGGSVSAQMRAQRRLSNLCRRIEAAFAGFDLLFMPPEANLDGFVNACGLAAVILPDGGALVGRGGDDGRLAALAPAFAAPNHPTSTRPIDIPAPSPLAHR</sequence>